<gene>
    <name evidence="5" type="ORF">DCCM_3728</name>
</gene>
<organism evidence="5 6">
    <name type="scientific">Desulfocucumis palustris</name>
    <dbReference type="NCBI Taxonomy" id="1898651"/>
    <lineage>
        <taxon>Bacteria</taxon>
        <taxon>Bacillati</taxon>
        <taxon>Bacillota</taxon>
        <taxon>Clostridia</taxon>
        <taxon>Eubacteriales</taxon>
        <taxon>Desulfocucumaceae</taxon>
        <taxon>Desulfocucumis</taxon>
    </lineage>
</organism>
<keyword evidence="1" id="KW-0805">Transcription regulation</keyword>
<evidence type="ECO:0000256" key="3">
    <source>
        <dbReference type="ARBA" id="ARBA00023163"/>
    </source>
</evidence>
<dbReference type="Gene3D" id="2.60.120.10">
    <property type="entry name" value="Jelly Rolls"/>
    <property type="match status" value="1"/>
</dbReference>
<dbReference type="SMART" id="SM00342">
    <property type="entry name" value="HTH_ARAC"/>
    <property type="match status" value="1"/>
</dbReference>
<dbReference type="Proteomes" id="UP000239549">
    <property type="component" value="Unassembled WGS sequence"/>
</dbReference>
<proteinExistence type="predicted"/>
<evidence type="ECO:0000256" key="2">
    <source>
        <dbReference type="ARBA" id="ARBA00023125"/>
    </source>
</evidence>
<evidence type="ECO:0000313" key="5">
    <source>
        <dbReference type="EMBL" id="GBF34609.1"/>
    </source>
</evidence>
<accession>A0A2L2XE18</accession>
<evidence type="ECO:0000259" key="4">
    <source>
        <dbReference type="PROSITE" id="PS01124"/>
    </source>
</evidence>
<dbReference type="InterPro" id="IPR018060">
    <property type="entry name" value="HTH_AraC"/>
</dbReference>
<keyword evidence="6" id="KW-1185">Reference proteome</keyword>
<protein>
    <submittedName>
        <fullName evidence="5">Transcriptional regulator</fullName>
    </submittedName>
</protein>
<keyword evidence="3" id="KW-0804">Transcription</keyword>
<dbReference type="InterPro" id="IPR037923">
    <property type="entry name" value="HTH-like"/>
</dbReference>
<sequence length="277" mass="31499">MVKEQIKMRVLPHLDNMEILQATYVTQSFSRHTHDGFAMGVIERGALKFYYRGENIVAPHGQINLAIPGEAHNGHAASNEGWTYRMFYLEPAMLRQAASEIKGKPGDIPFFRAGVLRDDAMAAVLRRLHILLEKPETPVIEQESLLLWTLSQFIMRHADGFYQLRPAGREQQAVRKVREYIEDNFNEDISIKQLSAMANLSPFHLIRVFRKEVGIPPHAYLKQARIKKAKALIASGLPIARVSMETGFTDQSHLTRHFKGITGITPGQYSNFIQDLH</sequence>
<dbReference type="SUPFAM" id="SSF46689">
    <property type="entry name" value="Homeodomain-like"/>
    <property type="match status" value="2"/>
</dbReference>
<dbReference type="PROSITE" id="PS01124">
    <property type="entry name" value="HTH_ARAC_FAMILY_2"/>
    <property type="match status" value="1"/>
</dbReference>
<comment type="caution">
    <text evidence="5">The sequence shown here is derived from an EMBL/GenBank/DDBJ whole genome shotgun (WGS) entry which is preliminary data.</text>
</comment>
<evidence type="ECO:0000313" key="6">
    <source>
        <dbReference type="Proteomes" id="UP000239549"/>
    </source>
</evidence>
<dbReference type="Gene3D" id="1.10.10.60">
    <property type="entry name" value="Homeodomain-like"/>
    <property type="match status" value="2"/>
</dbReference>
<dbReference type="Pfam" id="PF02311">
    <property type="entry name" value="AraC_binding"/>
    <property type="match status" value="1"/>
</dbReference>
<dbReference type="RefSeq" id="WP_104372830.1">
    <property type="nucleotide sequence ID" value="NZ_BFAV01000142.1"/>
</dbReference>
<dbReference type="InterPro" id="IPR050204">
    <property type="entry name" value="AraC_XylS_family_regulators"/>
</dbReference>
<reference evidence="6" key="1">
    <citation type="submission" date="2018-02" db="EMBL/GenBank/DDBJ databases">
        <title>Genome sequence of Desulfocucumis palustris strain NAW-5.</title>
        <authorList>
            <person name="Watanabe M."/>
            <person name="Kojima H."/>
            <person name="Fukui M."/>
        </authorList>
    </citation>
    <scope>NUCLEOTIDE SEQUENCE [LARGE SCALE GENOMIC DNA]</scope>
    <source>
        <strain evidence="6">NAW-5</strain>
    </source>
</reference>
<dbReference type="SUPFAM" id="SSF51215">
    <property type="entry name" value="Regulatory protein AraC"/>
    <property type="match status" value="1"/>
</dbReference>
<dbReference type="PANTHER" id="PTHR46796">
    <property type="entry name" value="HTH-TYPE TRANSCRIPTIONAL ACTIVATOR RHAS-RELATED"/>
    <property type="match status" value="1"/>
</dbReference>
<dbReference type="PANTHER" id="PTHR46796:SF2">
    <property type="entry name" value="TRANSCRIPTIONAL REGULATORY PROTEIN"/>
    <property type="match status" value="1"/>
</dbReference>
<dbReference type="EMBL" id="BFAV01000142">
    <property type="protein sequence ID" value="GBF34609.1"/>
    <property type="molecule type" value="Genomic_DNA"/>
</dbReference>
<keyword evidence="2" id="KW-0238">DNA-binding</keyword>
<dbReference type="InterPro" id="IPR009057">
    <property type="entry name" value="Homeodomain-like_sf"/>
</dbReference>
<dbReference type="GO" id="GO:0003700">
    <property type="term" value="F:DNA-binding transcription factor activity"/>
    <property type="evidence" value="ECO:0007669"/>
    <property type="project" value="InterPro"/>
</dbReference>
<dbReference type="Pfam" id="PF12833">
    <property type="entry name" value="HTH_18"/>
    <property type="match status" value="1"/>
</dbReference>
<dbReference type="AlphaFoldDB" id="A0A2L2XE18"/>
<evidence type="ECO:0000256" key="1">
    <source>
        <dbReference type="ARBA" id="ARBA00023015"/>
    </source>
</evidence>
<name>A0A2L2XE18_9FIRM</name>
<dbReference type="InterPro" id="IPR003313">
    <property type="entry name" value="AraC-bd"/>
</dbReference>
<feature type="domain" description="HTH araC/xylS-type" evidence="4">
    <location>
        <begin position="175"/>
        <end position="272"/>
    </location>
</feature>
<dbReference type="OrthoDB" id="183331at2"/>
<dbReference type="GO" id="GO:0043565">
    <property type="term" value="F:sequence-specific DNA binding"/>
    <property type="evidence" value="ECO:0007669"/>
    <property type="project" value="InterPro"/>
</dbReference>
<dbReference type="InterPro" id="IPR014710">
    <property type="entry name" value="RmlC-like_jellyroll"/>
</dbReference>